<dbReference type="EMBL" id="JBJHQH010000031">
    <property type="protein sequence ID" value="MFK9095028.1"/>
    <property type="molecule type" value="Genomic_DNA"/>
</dbReference>
<dbReference type="SMART" id="SM00354">
    <property type="entry name" value="HTH_LACI"/>
    <property type="match status" value="1"/>
</dbReference>
<dbReference type="Gene3D" id="1.10.260.40">
    <property type="entry name" value="lambda repressor-like DNA-binding domains"/>
    <property type="match status" value="1"/>
</dbReference>
<evidence type="ECO:0000313" key="7">
    <source>
        <dbReference type="Proteomes" id="UP001623041"/>
    </source>
</evidence>
<sequence>MAATIRDVAKLAGVSVATVSRVINQISSVNPDTQKRVKKVMEQLKYEPNKVAQGLASKKTQTIALILPNISNPFFSDIVRAVEDVAHSNGFTVILCNSDGLVSKEQSYIEVLRKKYIDGIVFASNTLRLEDIEQLKKDDISLVVLDYSTTMESCSMIRAKNREGARMAVTHLLEIGCKKIAHIYGPIGDQTAKNRLDGYEEIVQSFSWYSPTLLVPGHFTINGGFEATKMLLEKHPDVDGIFAGNDLMAVGVLKALHQMGRKVPEDLAVCGFDGIYLTEITQPELSTIAQPIYEMGEKAAQILINKINGFLEEDNVYELDVALIKRESTKKPIASSFYPHFNRLKDL</sequence>
<dbReference type="Gene3D" id="3.40.50.2300">
    <property type="match status" value="2"/>
</dbReference>
<dbReference type="InterPro" id="IPR000843">
    <property type="entry name" value="HTH_LacI"/>
</dbReference>
<feature type="domain" description="HTH lacI-type" evidence="5">
    <location>
        <begin position="3"/>
        <end position="57"/>
    </location>
</feature>
<evidence type="ECO:0000256" key="1">
    <source>
        <dbReference type="ARBA" id="ARBA00022491"/>
    </source>
</evidence>
<keyword evidence="7" id="KW-1185">Reference proteome</keyword>
<dbReference type="Pfam" id="PF00532">
    <property type="entry name" value="Peripla_BP_1"/>
    <property type="match status" value="1"/>
</dbReference>
<evidence type="ECO:0000313" key="6">
    <source>
        <dbReference type="EMBL" id="MFK9095028.1"/>
    </source>
</evidence>
<evidence type="ECO:0000256" key="2">
    <source>
        <dbReference type="ARBA" id="ARBA00023015"/>
    </source>
</evidence>
<dbReference type="InterPro" id="IPR010982">
    <property type="entry name" value="Lambda_DNA-bd_dom_sf"/>
</dbReference>
<keyword evidence="4" id="KW-0804">Transcription</keyword>
<dbReference type="SUPFAM" id="SSF53822">
    <property type="entry name" value="Periplasmic binding protein-like I"/>
    <property type="match status" value="1"/>
</dbReference>
<proteinExistence type="predicted"/>
<dbReference type="SUPFAM" id="SSF47413">
    <property type="entry name" value="lambda repressor-like DNA-binding domains"/>
    <property type="match status" value="1"/>
</dbReference>
<comment type="caution">
    <text evidence="6">The sequence shown here is derived from an EMBL/GenBank/DDBJ whole genome shotgun (WGS) entry which is preliminary data.</text>
</comment>
<dbReference type="PANTHER" id="PTHR30146">
    <property type="entry name" value="LACI-RELATED TRANSCRIPTIONAL REPRESSOR"/>
    <property type="match status" value="1"/>
</dbReference>
<keyword evidence="2" id="KW-0805">Transcription regulation</keyword>
<dbReference type="RefSeq" id="WP_406583437.1">
    <property type="nucleotide sequence ID" value="NZ_JBJHQH010000031.1"/>
</dbReference>
<dbReference type="GO" id="GO:0003677">
    <property type="term" value="F:DNA binding"/>
    <property type="evidence" value="ECO:0007669"/>
    <property type="project" value="UniProtKB-KW"/>
</dbReference>
<dbReference type="Proteomes" id="UP001623041">
    <property type="component" value="Unassembled WGS sequence"/>
</dbReference>
<dbReference type="CDD" id="cd06267">
    <property type="entry name" value="PBP1_LacI_sugar_binding-like"/>
    <property type="match status" value="1"/>
</dbReference>
<keyword evidence="3 6" id="KW-0238">DNA-binding</keyword>
<dbReference type="PROSITE" id="PS50932">
    <property type="entry name" value="HTH_LACI_2"/>
    <property type="match status" value="1"/>
</dbReference>
<name>A0ABW8RNC5_9BACI</name>
<protein>
    <submittedName>
        <fullName evidence="6">LacI family DNA-binding transcriptional regulator</fullName>
    </submittedName>
</protein>
<accession>A0ABW8RNC5</accession>
<reference evidence="6 7" key="1">
    <citation type="submission" date="2024-11" db="EMBL/GenBank/DDBJ databases">
        <authorList>
            <person name="Lucas J.A."/>
        </authorList>
    </citation>
    <scope>NUCLEOTIDE SEQUENCE [LARGE SCALE GENOMIC DNA]</scope>
    <source>
        <strain evidence="6 7">Z 5.4</strain>
    </source>
</reference>
<dbReference type="CDD" id="cd01392">
    <property type="entry name" value="HTH_LacI"/>
    <property type="match status" value="1"/>
</dbReference>
<dbReference type="PANTHER" id="PTHR30146:SF95">
    <property type="entry name" value="RIBOSE OPERON REPRESSOR"/>
    <property type="match status" value="1"/>
</dbReference>
<keyword evidence="1" id="KW-0678">Repressor</keyword>
<evidence type="ECO:0000259" key="5">
    <source>
        <dbReference type="PROSITE" id="PS50932"/>
    </source>
</evidence>
<organism evidence="6 7">
    <name type="scientific">Bacillus salipaludis</name>
    <dbReference type="NCBI Taxonomy" id="2547811"/>
    <lineage>
        <taxon>Bacteria</taxon>
        <taxon>Bacillati</taxon>
        <taxon>Bacillota</taxon>
        <taxon>Bacilli</taxon>
        <taxon>Bacillales</taxon>
        <taxon>Bacillaceae</taxon>
        <taxon>Bacillus</taxon>
    </lineage>
</organism>
<dbReference type="InterPro" id="IPR028082">
    <property type="entry name" value="Peripla_BP_I"/>
</dbReference>
<gene>
    <name evidence="6" type="ORF">ACJEBI_26615</name>
</gene>
<dbReference type="PROSITE" id="PS00356">
    <property type="entry name" value="HTH_LACI_1"/>
    <property type="match status" value="1"/>
</dbReference>
<dbReference type="PRINTS" id="PR00036">
    <property type="entry name" value="HTHLACI"/>
</dbReference>
<dbReference type="InterPro" id="IPR001761">
    <property type="entry name" value="Peripla_BP/Lac1_sug-bd_dom"/>
</dbReference>
<evidence type="ECO:0000256" key="4">
    <source>
        <dbReference type="ARBA" id="ARBA00023163"/>
    </source>
</evidence>
<dbReference type="Pfam" id="PF00356">
    <property type="entry name" value="LacI"/>
    <property type="match status" value="1"/>
</dbReference>
<evidence type="ECO:0000256" key="3">
    <source>
        <dbReference type="ARBA" id="ARBA00023125"/>
    </source>
</evidence>